<organism evidence="7 8">
    <name type="scientific">Parachaetomium inaequale</name>
    <dbReference type="NCBI Taxonomy" id="2588326"/>
    <lineage>
        <taxon>Eukaryota</taxon>
        <taxon>Fungi</taxon>
        <taxon>Dikarya</taxon>
        <taxon>Ascomycota</taxon>
        <taxon>Pezizomycotina</taxon>
        <taxon>Sordariomycetes</taxon>
        <taxon>Sordariomycetidae</taxon>
        <taxon>Sordariales</taxon>
        <taxon>Chaetomiaceae</taxon>
        <taxon>Parachaetomium</taxon>
    </lineage>
</organism>
<dbReference type="InterPro" id="IPR038814">
    <property type="entry name" value="AIM11"/>
</dbReference>
<keyword evidence="6" id="KW-0732">Signal</keyword>
<comment type="caution">
    <text evidence="7">The sequence shown here is derived from an EMBL/GenBank/DDBJ whole genome shotgun (WGS) entry which is preliminary data.</text>
</comment>
<proteinExistence type="inferred from homology"/>
<keyword evidence="1 4" id="KW-0812">Transmembrane</keyword>
<feature type="chain" id="PRO_5042982313" description="Altered inheritance of mitochondria protein 11" evidence="6">
    <location>
        <begin position="20"/>
        <end position="253"/>
    </location>
</feature>
<comment type="similarity">
    <text evidence="4">Belongs to the AIM11 family.</text>
</comment>
<feature type="region of interest" description="Disordered" evidence="5">
    <location>
        <begin position="222"/>
        <end position="253"/>
    </location>
</feature>
<feature type="compositionally biased region" description="Pro residues" evidence="5">
    <location>
        <begin position="58"/>
        <end position="71"/>
    </location>
</feature>
<dbReference type="EMBL" id="MU854324">
    <property type="protein sequence ID" value="KAK4043727.1"/>
    <property type="molecule type" value="Genomic_DNA"/>
</dbReference>
<feature type="compositionally biased region" description="Low complexity" evidence="5">
    <location>
        <begin position="44"/>
        <end position="57"/>
    </location>
</feature>
<dbReference type="AlphaFoldDB" id="A0AAN6PMU3"/>
<evidence type="ECO:0000256" key="5">
    <source>
        <dbReference type="SAM" id="MobiDB-lite"/>
    </source>
</evidence>
<gene>
    <name evidence="4" type="primary">AIM11</name>
    <name evidence="7" type="ORF">C8A01DRAFT_32045</name>
</gene>
<dbReference type="GO" id="GO:0005739">
    <property type="term" value="C:mitochondrion"/>
    <property type="evidence" value="ECO:0007669"/>
    <property type="project" value="TreeGrafter"/>
</dbReference>
<reference evidence="8" key="1">
    <citation type="journal article" date="2023" name="Mol. Phylogenet. Evol.">
        <title>Genome-scale phylogeny and comparative genomics of the fungal order Sordariales.</title>
        <authorList>
            <person name="Hensen N."/>
            <person name="Bonometti L."/>
            <person name="Westerberg I."/>
            <person name="Brannstrom I.O."/>
            <person name="Guillou S."/>
            <person name="Cros-Aarteil S."/>
            <person name="Calhoun S."/>
            <person name="Haridas S."/>
            <person name="Kuo A."/>
            <person name="Mondo S."/>
            <person name="Pangilinan J."/>
            <person name="Riley R."/>
            <person name="LaButti K."/>
            <person name="Andreopoulos B."/>
            <person name="Lipzen A."/>
            <person name="Chen C."/>
            <person name="Yan M."/>
            <person name="Daum C."/>
            <person name="Ng V."/>
            <person name="Clum A."/>
            <person name="Steindorff A."/>
            <person name="Ohm R.A."/>
            <person name="Martin F."/>
            <person name="Silar P."/>
            <person name="Natvig D.O."/>
            <person name="Lalanne C."/>
            <person name="Gautier V."/>
            <person name="Ament-Velasquez S.L."/>
            <person name="Kruys A."/>
            <person name="Hutchinson M.I."/>
            <person name="Powell A.J."/>
            <person name="Barry K."/>
            <person name="Miller A.N."/>
            <person name="Grigoriev I.V."/>
            <person name="Debuchy R."/>
            <person name="Gladieux P."/>
            <person name="Hiltunen Thoren M."/>
            <person name="Johannesson H."/>
        </authorList>
    </citation>
    <scope>NUCLEOTIDE SEQUENCE [LARGE SCALE GENOMIC DNA]</scope>
    <source>
        <strain evidence="8">CBS 284.82</strain>
    </source>
</reference>
<evidence type="ECO:0000313" key="7">
    <source>
        <dbReference type="EMBL" id="KAK4043727.1"/>
    </source>
</evidence>
<dbReference type="PANTHER" id="PTHR39136:SF1">
    <property type="entry name" value="ALTERED INHERITANCE OF MITOCHONDRIA PROTEIN 11"/>
    <property type="match status" value="1"/>
</dbReference>
<keyword evidence="2 4" id="KW-1133">Transmembrane helix</keyword>
<dbReference type="Proteomes" id="UP001303115">
    <property type="component" value="Unassembled WGS sequence"/>
</dbReference>
<feature type="transmembrane region" description="Helical" evidence="4">
    <location>
        <begin position="87"/>
        <end position="108"/>
    </location>
</feature>
<feature type="region of interest" description="Disordered" evidence="5">
    <location>
        <begin position="12"/>
        <end position="74"/>
    </location>
</feature>
<accession>A0AAN6PMU3</accession>
<evidence type="ECO:0000256" key="6">
    <source>
        <dbReference type="SAM" id="SignalP"/>
    </source>
</evidence>
<evidence type="ECO:0000313" key="8">
    <source>
        <dbReference type="Proteomes" id="UP001303115"/>
    </source>
</evidence>
<protein>
    <recommendedName>
        <fullName evidence="4">Altered inheritance of mitochondria protein 11</fullName>
    </recommendedName>
</protein>
<comment type="subcellular location">
    <subcellularLocation>
        <location evidence="4">Membrane</location>
        <topology evidence="4">Multi-pass membrane protein</topology>
    </subcellularLocation>
</comment>
<evidence type="ECO:0000256" key="2">
    <source>
        <dbReference type="ARBA" id="ARBA00022989"/>
    </source>
</evidence>
<name>A0AAN6PMU3_9PEZI</name>
<feature type="compositionally biased region" description="Gly residues" evidence="5">
    <location>
        <begin position="226"/>
        <end position="239"/>
    </location>
</feature>
<keyword evidence="3 4" id="KW-0472">Membrane</keyword>
<dbReference type="GO" id="GO:0016020">
    <property type="term" value="C:membrane"/>
    <property type="evidence" value="ECO:0007669"/>
    <property type="project" value="UniProtKB-SubCell"/>
</dbReference>
<feature type="compositionally biased region" description="Basic and acidic residues" evidence="5">
    <location>
        <begin position="241"/>
        <end position="253"/>
    </location>
</feature>
<feature type="signal peptide" evidence="6">
    <location>
        <begin position="1"/>
        <end position="19"/>
    </location>
</feature>
<evidence type="ECO:0000256" key="4">
    <source>
        <dbReference type="RuleBase" id="RU367098"/>
    </source>
</evidence>
<sequence>MGVLSLLLGSLTGVNPADSKTPPPPAAPTISAPAVAASPPPLSRPTTSTPAPRTQTPPLTPHQTPPPPAPPTDYYTHYISQRSFRQLGLFFAGTGFFYLSVMITRRAVARHKLAARLKFYEANHQFAGWGRSVQQETADSMLPKKDPLVAVEALNLATLNTLAFAIAAAGGLSWGLDISTLEDLRRYARRSIVLAGAEGAPDEVAEREVAEWVAKTFGIEERKGSAGDGGVGNGEGVEGAEGEKGVLEKEKKK</sequence>
<dbReference type="PANTHER" id="PTHR39136">
    <property type="entry name" value="ALTERED INHERITANCE OF MITOCHONDRIA PROTEIN 11"/>
    <property type="match status" value="1"/>
</dbReference>
<keyword evidence="8" id="KW-1185">Reference proteome</keyword>
<evidence type="ECO:0000256" key="1">
    <source>
        <dbReference type="ARBA" id="ARBA00022692"/>
    </source>
</evidence>
<evidence type="ECO:0000256" key="3">
    <source>
        <dbReference type="ARBA" id="ARBA00023136"/>
    </source>
</evidence>
<feature type="compositionally biased region" description="Low complexity" evidence="5">
    <location>
        <begin position="28"/>
        <end position="37"/>
    </location>
</feature>